<evidence type="ECO:0000313" key="13">
    <source>
        <dbReference type="Proteomes" id="UP001521785"/>
    </source>
</evidence>
<feature type="region of interest" description="Disordered" evidence="8">
    <location>
        <begin position="271"/>
        <end position="353"/>
    </location>
</feature>
<feature type="region of interest" description="Disordered" evidence="8">
    <location>
        <begin position="201"/>
        <end position="253"/>
    </location>
</feature>
<feature type="compositionally biased region" description="Low complexity" evidence="8">
    <location>
        <begin position="402"/>
        <end position="412"/>
    </location>
</feature>
<feature type="compositionally biased region" description="Polar residues" evidence="8">
    <location>
        <begin position="329"/>
        <end position="344"/>
    </location>
</feature>
<sequence length="843" mass="88568">MVHHQHGLRHLERRQRHNFFQEEDDPVEETVFVTMPNTFAATQNVVMVTMTEDSNSNAKSAVGGAVQQTRTLAEPAVRSRTSSSEEEETAKATPTSTARQSSRTAEVTSHASASASASHAQTSLQIDTSASPEVTASSIIGTVAAGVTSAAASATSSAEAASSGMSTGAKAGLALGILIGIGALLGAILFIAHRKKKERAAAQSQLDNEKATSMRNMPPPPPIAKEPTPSIRTQATAPRLSLRPVTQFDPAFPNRKSGANLLGAAAIGAGAGAAAGKRSPSPDRPGSSWERLGASNANTAPVNPFNDPQAPSNSPPQDPFGNNAAIETPQASAPGTPLNFNHSPAPSADFGNPAPAIAAAERAPVAAPLPSPPAVNADNVPPSPAWTDDIPASPGPAPSGPLPVAAAGAAPASPNNVHRVQLDFKPSMGDELELRAGQLVRMLHEYDDGWALCVRLDRSQQGVVPRTCLSKHAVKPRQGPPRNGPQGPPRNMRGPPPNGPNGPSKAHAGVPQPRPLSPASNGRSSPHPMSLSPANGRMSPAPRSMSPGPRQMSPPQGRGRSNSNAPYAQQPRSMSPGPYGGGPQMAPPPQMGRPRSNSASQISRRGSPPGPSPMNPNVNPNAPMQMPARKPIPAPNFQAKTTHGDIDFHKYIEGSWAILFSHPADFTPVCTTELGAFAKLKGEFEKRGVKMIGLSANDLTQHGQWVSDINEVCNTNVTFPIIADADRNVAYLYDMISQDDLDNIAQKGIAFTIRAVFIIDPSKKIRLTMLYPASTGRNTSEVLRVIDSLQLGDKKGIATPIDWTSGEDVIVPPSVSTEDARKKFGQDNVREVKPYLRFTNVGK</sequence>
<feature type="region of interest" description="Disordered" evidence="8">
    <location>
        <begin position="56"/>
        <end position="130"/>
    </location>
</feature>
<dbReference type="InterPro" id="IPR019479">
    <property type="entry name" value="Peroxiredoxin_C"/>
</dbReference>
<feature type="compositionally biased region" description="Polar residues" evidence="8">
    <location>
        <begin position="559"/>
        <end position="573"/>
    </location>
</feature>
<feature type="domain" description="SH3" evidence="10">
    <location>
        <begin position="413"/>
        <end position="474"/>
    </location>
</feature>
<dbReference type="PANTHER" id="PTHR43503">
    <property type="entry name" value="MCG48959-RELATED"/>
    <property type="match status" value="1"/>
</dbReference>
<evidence type="ECO:0000256" key="1">
    <source>
        <dbReference type="ARBA" id="ARBA00022443"/>
    </source>
</evidence>
<reference evidence="12 13" key="1">
    <citation type="submission" date="2024-02" db="EMBL/GenBank/DDBJ databases">
        <title>De novo assembly and annotation of 12 fungi associated with fruit tree decline syndrome in Ontario, Canada.</title>
        <authorList>
            <person name="Sulman M."/>
            <person name="Ellouze W."/>
            <person name="Ilyukhin E."/>
        </authorList>
    </citation>
    <scope>NUCLEOTIDE SEQUENCE [LARGE SCALE GENOMIC DNA]</scope>
    <source>
        <strain evidence="12 13">M42-189</strain>
    </source>
</reference>
<feature type="compositionally biased region" description="Basic residues" evidence="8">
    <location>
        <begin position="1"/>
        <end position="17"/>
    </location>
</feature>
<dbReference type="Pfam" id="PF14604">
    <property type="entry name" value="SH3_9"/>
    <property type="match status" value="1"/>
</dbReference>
<feature type="compositionally biased region" description="Polar residues" evidence="8">
    <location>
        <begin position="121"/>
        <end position="130"/>
    </location>
</feature>
<keyword evidence="1 7" id="KW-0728">SH3 domain</keyword>
<dbReference type="CDD" id="cd11854">
    <property type="entry name" value="SH3_Fus1p"/>
    <property type="match status" value="1"/>
</dbReference>
<dbReference type="InterPro" id="IPR013766">
    <property type="entry name" value="Thioredoxin_domain"/>
</dbReference>
<keyword evidence="3" id="KW-0049">Antioxidant</keyword>
<dbReference type="PANTHER" id="PTHR43503:SF9">
    <property type="entry name" value="PEROXIREDOXIN PRX1, MITOCHONDRIAL"/>
    <property type="match status" value="1"/>
</dbReference>
<dbReference type="InterPro" id="IPR036249">
    <property type="entry name" value="Thioredoxin-like_sf"/>
</dbReference>
<evidence type="ECO:0000256" key="8">
    <source>
        <dbReference type="SAM" id="MobiDB-lite"/>
    </source>
</evidence>
<dbReference type="Pfam" id="PF10417">
    <property type="entry name" value="1-cysPrx_C"/>
    <property type="match status" value="1"/>
</dbReference>
<dbReference type="InterPro" id="IPR035521">
    <property type="entry name" value="Fus1_SH3"/>
</dbReference>
<feature type="compositionally biased region" description="Low complexity" evidence="8">
    <location>
        <begin position="109"/>
        <end position="120"/>
    </location>
</feature>
<gene>
    <name evidence="12" type="ORF">SLS60_009948</name>
</gene>
<proteinExistence type="inferred from homology"/>
<dbReference type="Proteomes" id="UP001521785">
    <property type="component" value="Unassembled WGS sequence"/>
</dbReference>
<feature type="region of interest" description="Disordered" evidence="8">
    <location>
        <begin position="368"/>
        <end position="412"/>
    </location>
</feature>
<organism evidence="12 13">
    <name type="scientific">Paraconiothyrium brasiliense</name>
    <dbReference type="NCBI Taxonomy" id="300254"/>
    <lineage>
        <taxon>Eukaryota</taxon>
        <taxon>Fungi</taxon>
        <taxon>Dikarya</taxon>
        <taxon>Ascomycota</taxon>
        <taxon>Pezizomycotina</taxon>
        <taxon>Dothideomycetes</taxon>
        <taxon>Pleosporomycetidae</taxon>
        <taxon>Pleosporales</taxon>
        <taxon>Massarineae</taxon>
        <taxon>Didymosphaeriaceae</taxon>
        <taxon>Paraconiothyrium</taxon>
    </lineage>
</organism>
<evidence type="ECO:0000256" key="4">
    <source>
        <dbReference type="ARBA" id="ARBA00023002"/>
    </source>
</evidence>
<keyword evidence="4" id="KW-0560">Oxidoreductase</keyword>
<dbReference type="InterPro" id="IPR036028">
    <property type="entry name" value="SH3-like_dom_sf"/>
</dbReference>
<keyword evidence="9" id="KW-1133">Transmembrane helix</keyword>
<feature type="region of interest" description="Disordered" evidence="8">
    <location>
        <begin position="1"/>
        <end position="22"/>
    </location>
</feature>
<evidence type="ECO:0000256" key="5">
    <source>
        <dbReference type="ARBA" id="ARBA00023284"/>
    </source>
</evidence>
<keyword evidence="9" id="KW-0472">Membrane</keyword>
<evidence type="ECO:0000256" key="2">
    <source>
        <dbReference type="ARBA" id="ARBA00022559"/>
    </source>
</evidence>
<feature type="compositionally biased region" description="Low complexity" evidence="8">
    <location>
        <begin position="615"/>
        <end position="627"/>
    </location>
</feature>
<dbReference type="Gene3D" id="3.30.1020.10">
    <property type="entry name" value="Antioxidant, Horf6, Chain A, domain2"/>
    <property type="match status" value="1"/>
</dbReference>
<dbReference type="PROSITE" id="PS51352">
    <property type="entry name" value="THIOREDOXIN_2"/>
    <property type="match status" value="1"/>
</dbReference>
<feature type="domain" description="Thioredoxin" evidence="11">
    <location>
        <begin position="628"/>
        <end position="791"/>
    </location>
</feature>
<dbReference type="SMART" id="SM00326">
    <property type="entry name" value="SH3"/>
    <property type="match status" value="1"/>
</dbReference>
<dbReference type="SUPFAM" id="SSF52833">
    <property type="entry name" value="Thioredoxin-like"/>
    <property type="match status" value="1"/>
</dbReference>
<dbReference type="EMBL" id="JAKJXO020000016">
    <property type="protein sequence ID" value="KAL1595259.1"/>
    <property type="molecule type" value="Genomic_DNA"/>
</dbReference>
<feature type="region of interest" description="Disordered" evidence="8">
    <location>
        <begin position="469"/>
        <end position="636"/>
    </location>
</feature>
<dbReference type="Pfam" id="PF00578">
    <property type="entry name" value="AhpC-TSA"/>
    <property type="match status" value="1"/>
</dbReference>
<dbReference type="InterPro" id="IPR000866">
    <property type="entry name" value="AhpC/TSA"/>
</dbReference>
<keyword evidence="2" id="KW-0575">Peroxidase</keyword>
<protein>
    <recommendedName>
        <fullName evidence="14">Thioredoxin domain-containing protein</fullName>
    </recommendedName>
</protein>
<evidence type="ECO:0000256" key="6">
    <source>
        <dbReference type="ARBA" id="ARBA00025719"/>
    </source>
</evidence>
<dbReference type="CDD" id="cd03016">
    <property type="entry name" value="PRX_1cys"/>
    <property type="match status" value="1"/>
</dbReference>
<dbReference type="Gene3D" id="2.30.30.40">
    <property type="entry name" value="SH3 Domains"/>
    <property type="match status" value="1"/>
</dbReference>
<evidence type="ECO:0000256" key="9">
    <source>
        <dbReference type="SAM" id="Phobius"/>
    </source>
</evidence>
<dbReference type="Gene3D" id="3.40.30.10">
    <property type="entry name" value="Glutaredoxin"/>
    <property type="match status" value="1"/>
</dbReference>
<dbReference type="InterPro" id="IPR045020">
    <property type="entry name" value="PRX_1cys"/>
</dbReference>
<dbReference type="InterPro" id="IPR001452">
    <property type="entry name" value="SH3_domain"/>
</dbReference>
<evidence type="ECO:0000256" key="7">
    <source>
        <dbReference type="PROSITE-ProRule" id="PRU00192"/>
    </source>
</evidence>
<keyword evidence="5" id="KW-0676">Redox-active center</keyword>
<keyword evidence="9" id="KW-0812">Transmembrane</keyword>
<comment type="similarity">
    <text evidence="6">Belongs to the peroxiredoxin family. Prx6 subfamily.</text>
</comment>
<feature type="transmembrane region" description="Helical" evidence="9">
    <location>
        <begin position="171"/>
        <end position="192"/>
    </location>
</feature>
<evidence type="ECO:0000259" key="11">
    <source>
        <dbReference type="PROSITE" id="PS51352"/>
    </source>
</evidence>
<feature type="compositionally biased region" description="Pro residues" evidence="8">
    <location>
        <begin position="478"/>
        <end position="500"/>
    </location>
</feature>
<keyword evidence="13" id="KW-1185">Reference proteome</keyword>
<evidence type="ECO:0000259" key="10">
    <source>
        <dbReference type="PROSITE" id="PS50002"/>
    </source>
</evidence>
<evidence type="ECO:0008006" key="14">
    <source>
        <dbReference type="Google" id="ProtNLM"/>
    </source>
</evidence>
<accession>A0ABR3QTP1</accession>
<name>A0ABR3QTP1_9PLEO</name>
<evidence type="ECO:0000313" key="12">
    <source>
        <dbReference type="EMBL" id="KAL1595259.1"/>
    </source>
</evidence>
<comment type="caution">
    <text evidence="12">The sequence shown here is derived from an EMBL/GenBank/DDBJ whole genome shotgun (WGS) entry which is preliminary data.</text>
</comment>
<dbReference type="PROSITE" id="PS50002">
    <property type="entry name" value="SH3"/>
    <property type="match status" value="1"/>
</dbReference>
<dbReference type="SUPFAM" id="SSF50044">
    <property type="entry name" value="SH3-domain"/>
    <property type="match status" value="1"/>
</dbReference>
<evidence type="ECO:0000256" key="3">
    <source>
        <dbReference type="ARBA" id="ARBA00022862"/>
    </source>
</evidence>